<protein>
    <submittedName>
        <fullName evidence="1">Uncharacterized protein</fullName>
    </submittedName>
</protein>
<reference evidence="1" key="2">
    <citation type="submission" date="2020-09" db="EMBL/GenBank/DDBJ databases">
        <authorList>
            <person name="Sun Q."/>
            <person name="Kim S."/>
        </authorList>
    </citation>
    <scope>NUCLEOTIDE SEQUENCE</scope>
    <source>
        <strain evidence="1">KCTC 12711</strain>
    </source>
</reference>
<dbReference type="RefSeq" id="WP_189402475.1">
    <property type="nucleotide sequence ID" value="NZ_BMXA01000006.1"/>
</dbReference>
<comment type="caution">
    <text evidence="1">The sequence shown here is derived from an EMBL/GenBank/DDBJ whole genome shotgun (WGS) entry which is preliminary data.</text>
</comment>
<organism evidence="1 2">
    <name type="scientific">Arenicella chitinivorans</name>
    <dbReference type="NCBI Taxonomy" id="1329800"/>
    <lineage>
        <taxon>Bacteria</taxon>
        <taxon>Pseudomonadati</taxon>
        <taxon>Pseudomonadota</taxon>
        <taxon>Gammaproteobacteria</taxon>
        <taxon>Arenicellales</taxon>
        <taxon>Arenicellaceae</taxon>
        <taxon>Arenicella</taxon>
    </lineage>
</organism>
<dbReference type="EMBL" id="BMXA01000006">
    <property type="protein sequence ID" value="GHA17896.1"/>
    <property type="molecule type" value="Genomic_DNA"/>
</dbReference>
<name>A0A918S0H6_9GAMM</name>
<evidence type="ECO:0000313" key="2">
    <source>
        <dbReference type="Proteomes" id="UP000614811"/>
    </source>
</evidence>
<dbReference type="Proteomes" id="UP000614811">
    <property type="component" value="Unassembled WGS sequence"/>
</dbReference>
<sequence length="168" mass="17678">MKGSKFSRRDVLKPVVGTGLVLGFMPETWRTPLINAVITPAHAQTSCSGFSESTVNESITITVTANEVQGPIVVTRSGNRFDGSDASRIDECQGGNDLDVDIQFSGTIDVAANQISGDLIIVQSCGGQLVCEQVSQFIATQTPIDAGSELGDYQGAVTGTLRCCDDFA</sequence>
<keyword evidence="2" id="KW-1185">Reference proteome</keyword>
<proteinExistence type="predicted"/>
<dbReference type="AlphaFoldDB" id="A0A918S0H6"/>
<reference evidence="1" key="1">
    <citation type="journal article" date="2014" name="Int. J. Syst. Evol. Microbiol.">
        <title>Complete genome sequence of Corynebacterium casei LMG S-19264T (=DSM 44701T), isolated from a smear-ripened cheese.</title>
        <authorList>
            <consortium name="US DOE Joint Genome Institute (JGI-PGF)"/>
            <person name="Walter F."/>
            <person name="Albersmeier A."/>
            <person name="Kalinowski J."/>
            <person name="Ruckert C."/>
        </authorList>
    </citation>
    <scope>NUCLEOTIDE SEQUENCE</scope>
    <source>
        <strain evidence="1">KCTC 12711</strain>
    </source>
</reference>
<accession>A0A918S0H6</accession>
<evidence type="ECO:0000313" key="1">
    <source>
        <dbReference type="EMBL" id="GHA17896.1"/>
    </source>
</evidence>
<gene>
    <name evidence="1" type="ORF">GCM10008090_29520</name>
</gene>